<evidence type="ECO:0000256" key="5">
    <source>
        <dbReference type="SAM" id="Phobius"/>
    </source>
</evidence>
<evidence type="ECO:0000313" key="10">
    <source>
        <dbReference type="Proteomes" id="UP000557392"/>
    </source>
</evidence>
<keyword evidence="1" id="KW-0808">Transferase</keyword>
<feature type="domain" description="Signal transduction histidine kinase subgroup 3 dimerisation and phosphoacceptor" evidence="8">
    <location>
        <begin position="793"/>
        <end position="857"/>
    </location>
</feature>
<dbReference type="InterPro" id="IPR036890">
    <property type="entry name" value="HATPase_C_sf"/>
</dbReference>
<dbReference type="GO" id="GO:0046983">
    <property type="term" value="F:protein dimerization activity"/>
    <property type="evidence" value="ECO:0007669"/>
    <property type="project" value="InterPro"/>
</dbReference>
<dbReference type="Gene3D" id="3.30.565.10">
    <property type="entry name" value="Histidine kinase-like ATPase, C-terminal domain"/>
    <property type="match status" value="1"/>
</dbReference>
<proteinExistence type="predicted"/>
<dbReference type="InterPro" id="IPR013783">
    <property type="entry name" value="Ig-like_fold"/>
</dbReference>
<dbReference type="InterPro" id="IPR003594">
    <property type="entry name" value="HATPase_dom"/>
</dbReference>
<keyword evidence="5" id="KW-0472">Membrane</keyword>
<dbReference type="Pfam" id="PF02518">
    <property type="entry name" value="HATPase_c"/>
    <property type="match status" value="1"/>
</dbReference>
<keyword evidence="10" id="KW-1185">Reference proteome</keyword>
<dbReference type="InterPro" id="IPR015943">
    <property type="entry name" value="WD40/YVTN_repeat-like_dom_sf"/>
</dbReference>
<dbReference type="InterPro" id="IPR011123">
    <property type="entry name" value="Y_Y_Y"/>
</dbReference>
<accession>A0A7W6JQ77</accession>
<dbReference type="Gene3D" id="2.130.10.10">
    <property type="entry name" value="YVTN repeat-like/Quinoprotein amine dehydrogenase"/>
    <property type="match status" value="3"/>
</dbReference>
<feature type="region of interest" description="Disordered" evidence="4">
    <location>
        <begin position="292"/>
        <end position="312"/>
    </location>
</feature>
<evidence type="ECO:0000313" key="9">
    <source>
        <dbReference type="EMBL" id="MBB4097563.1"/>
    </source>
</evidence>
<comment type="caution">
    <text evidence="9">The sequence shown here is derived from an EMBL/GenBank/DDBJ whole genome shotgun (WGS) entry which is preliminary data.</text>
</comment>
<protein>
    <submittedName>
        <fullName evidence="9">Signal transduction histidine kinase/ligand-binding sensor domain-containing protein</fullName>
    </submittedName>
</protein>
<evidence type="ECO:0000256" key="2">
    <source>
        <dbReference type="ARBA" id="ARBA00022777"/>
    </source>
</evidence>
<reference evidence="9 10" key="1">
    <citation type="submission" date="2020-08" db="EMBL/GenBank/DDBJ databases">
        <title>Genomic Encyclopedia of Type Strains, Phase IV (KMG-IV): sequencing the most valuable type-strain genomes for metagenomic binning, comparative biology and taxonomic classification.</title>
        <authorList>
            <person name="Goeker M."/>
        </authorList>
    </citation>
    <scope>NUCLEOTIDE SEQUENCE [LARGE SCALE GENOMIC DNA]</scope>
    <source>
        <strain evidence="9 10">DSM 101806</strain>
    </source>
</reference>
<dbReference type="Proteomes" id="UP000557392">
    <property type="component" value="Unassembled WGS sequence"/>
</dbReference>
<dbReference type="Gene3D" id="2.60.40.10">
    <property type="entry name" value="Immunoglobulins"/>
    <property type="match status" value="1"/>
</dbReference>
<dbReference type="CDD" id="cd16917">
    <property type="entry name" value="HATPase_UhpB-NarQ-NarX-like"/>
    <property type="match status" value="1"/>
</dbReference>
<organism evidence="9 10">
    <name type="scientific">Sphingomonas kyeonggiensis</name>
    <dbReference type="NCBI Taxonomy" id="1268553"/>
    <lineage>
        <taxon>Bacteria</taxon>
        <taxon>Pseudomonadati</taxon>
        <taxon>Pseudomonadota</taxon>
        <taxon>Alphaproteobacteria</taxon>
        <taxon>Sphingomonadales</taxon>
        <taxon>Sphingomonadaceae</taxon>
        <taxon>Sphingomonas</taxon>
    </lineage>
</organism>
<evidence type="ECO:0000256" key="1">
    <source>
        <dbReference type="ARBA" id="ARBA00022679"/>
    </source>
</evidence>
<evidence type="ECO:0000256" key="4">
    <source>
        <dbReference type="SAM" id="MobiDB-lite"/>
    </source>
</evidence>
<dbReference type="Gene3D" id="1.20.5.1930">
    <property type="match status" value="1"/>
</dbReference>
<name>A0A7W6JQ77_9SPHN</name>
<dbReference type="SUPFAM" id="SSF55874">
    <property type="entry name" value="ATPase domain of HSP90 chaperone/DNA topoisomerase II/histidine kinase"/>
    <property type="match status" value="1"/>
</dbReference>
<feature type="transmembrane region" description="Helical" evidence="5">
    <location>
        <begin position="754"/>
        <end position="774"/>
    </location>
</feature>
<evidence type="ECO:0000259" key="6">
    <source>
        <dbReference type="Pfam" id="PF02518"/>
    </source>
</evidence>
<sequence>MMQLLRNGLAATLIAAALVWIAGPGRAAAQPSQLSLSQWKHVQWTRKDGVPTIVHGLAETPDGFLWMTSRDGLFRFDGRSFEQMDGGVDRARYGLPRKIAVGKGGSIWLWYPKGWIAEYRDGRLHFIKAPSPDGEVGTLLQTRDGAIWLGVVQIGKPLLRYSQGRWARVTANASREMFHDALESADGALWLSYNKSLLRMPAGATRFERVRLDVSEGAQLVADIDGAVWLAGLHGGWRLTGPGGVWRGSPSRPLHWTSTDQRWLRAEFDRDGNLWTMGRDFGRIPGLRQAERSGATSLSYEEGKTPQMSSTRPASLLVDHAGMVWYGGPRSLDRFNVPDVVIEPALINSTRYGDPLLATSSGTVYIGQNDAVYRVDPGGRPVRVLSVTTDPEAMCEDAGGAVWIVLGDRIVRLQGGAQTMFPKPPAEAGTYACGSDPSGRFWLTATTSGMYWLDGTTWKAAPPPAGAGGFDPTEMWRDTGGRLWVQTGPKSLTRLDGGPGETLSLATNPDLGGVTRLLPTSRGLLVSTSNGAAFQSSGRMVPMADRQTGSLRNAAGLVQTPQGDTWLFGAAGLVRFKTADLYKAFSTADFVIPERVFTYEDGLPNQPNAQGGTAMVRGGDGRLWLATIDGIAWIDPAHLASNPKPPGVAITSLSAPGLTIKDPSAARLKPGASNISIGFAALSLAIPERVKLLYRLEGQDREWVDPGARRQAFYTNLGPGEYRFQVIAANEDGMWNRVGDMLSLSVPPTFLQSWSFKLLCALLVLVLIWIAYTFRVRAIANRIRIRTVERVRERERIARELHDTLLQSIQLLTLRFQFAVEELPARAKGRPALERAIDEADQVIAEGRERVRDLRPLTGAATAEQMIRNVVDRQGFAPDVEVSVTVSGTPRDLDPIVFDEMSRISGEAVFNIWRHAGASHVGIEIDYRGPFRLRFTDDGTGIDPNVSLAGGRQGHFGIAGMRERAQKLGGEFGMRSLQDRGTEVLVTIPASIAYAHGRRDPMALLKSILGRRRDVAGPPMAASAAH</sequence>
<dbReference type="EMBL" id="JACIEH010000001">
    <property type="protein sequence ID" value="MBB4097563.1"/>
    <property type="molecule type" value="Genomic_DNA"/>
</dbReference>
<evidence type="ECO:0000256" key="3">
    <source>
        <dbReference type="ARBA" id="ARBA00023012"/>
    </source>
</evidence>
<evidence type="ECO:0000259" key="8">
    <source>
        <dbReference type="Pfam" id="PF07730"/>
    </source>
</evidence>
<dbReference type="Pfam" id="PF07730">
    <property type="entry name" value="HisKA_3"/>
    <property type="match status" value="1"/>
</dbReference>
<dbReference type="GO" id="GO:0000155">
    <property type="term" value="F:phosphorelay sensor kinase activity"/>
    <property type="evidence" value="ECO:0007669"/>
    <property type="project" value="InterPro"/>
</dbReference>
<feature type="domain" description="Histidine kinase/HSP90-like ATPase" evidence="6">
    <location>
        <begin position="901"/>
        <end position="990"/>
    </location>
</feature>
<dbReference type="RefSeq" id="WP_183995290.1">
    <property type="nucleotide sequence ID" value="NZ_JACIEH010000001.1"/>
</dbReference>
<keyword evidence="3" id="KW-0902">Two-component regulatory system</keyword>
<keyword evidence="5" id="KW-1133">Transmembrane helix</keyword>
<feature type="domain" description="Two component regulator three Y" evidence="7">
    <location>
        <begin position="686"/>
        <end position="737"/>
    </location>
</feature>
<evidence type="ECO:0000259" key="7">
    <source>
        <dbReference type="Pfam" id="PF07495"/>
    </source>
</evidence>
<keyword evidence="5" id="KW-0812">Transmembrane</keyword>
<keyword evidence="2 9" id="KW-0418">Kinase</keyword>
<dbReference type="AlphaFoldDB" id="A0A7W6JQ77"/>
<dbReference type="InterPro" id="IPR011712">
    <property type="entry name" value="Sig_transdc_His_kin_sub3_dim/P"/>
</dbReference>
<dbReference type="SUPFAM" id="SSF63829">
    <property type="entry name" value="Calcium-dependent phosphotriesterase"/>
    <property type="match status" value="2"/>
</dbReference>
<dbReference type="PANTHER" id="PTHR24421">
    <property type="entry name" value="NITRATE/NITRITE SENSOR PROTEIN NARX-RELATED"/>
    <property type="match status" value="1"/>
</dbReference>
<dbReference type="PANTHER" id="PTHR24421:SF62">
    <property type="entry name" value="SENSORY TRANSDUCTION HISTIDINE KINASE"/>
    <property type="match status" value="1"/>
</dbReference>
<dbReference type="InterPro" id="IPR050482">
    <property type="entry name" value="Sensor_HK_TwoCompSys"/>
</dbReference>
<dbReference type="Pfam" id="PF07495">
    <property type="entry name" value="Y_Y_Y"/>
    <property type="match status" value="1"/>
</dbReference>
<gene>
    <name evidence="9" type="ORF">GGR46_001096</name>
</gene>
<dbReference type="GO" id="GO:0016020">
    <property type="term" value="C:membrane"/>
    <property type="evidence" value="ECO:0007669"/>
    <property type="project" value="InterPro"/>
</dbReference>